<evidence type="ECO:0000256" key="2">
    <source>
        <dbReference type="SAM" id="SignalP"/>
    </source>
</evidence>
<feature type="signal peptide" evidence="2">
    <location>
        <begin position="1"/>
        <end position="21"/>
    </location>
</feature>
<feature type="chain" id="PRO_5042992878" description="Histidine-rich glycoprotein-like" evidence="2">
    <location>
        <begin position="22"/>
        <end position="549"/>
    </location>
</feature>
<proteinExistence type="predicted"/>
<feature type="compositionally biased region" description="Basic residues" evidence="1">
    <location>
        <begin position="309"/>
        <end position="318"/>
    </location>
</feature>
<protein>
    <recommendedName>
        <fullName evidence="5">Histidine-rich glycoprotein-like</fullName>
    </recommendedName>
</protein>
<name>A0AAN7Z600_9COLE</name>
<dbReference type="Proteomes" id="UP001329430">
    <property type="component" value="Chromosome 10"/>
</dbReference>
<gene>
    <name evidence="3" type="ORF">RI129_012490</name>
</gene>
<evidence type="ECO:0000256" key="1">
    <source>
        <dbReference type="SAM" id="MobiDB-lite"/>
    </source>
</evidence>
<feature type="region of interest" description="Disordered" evidence="1">
    <location>
        <begin position="415"/>
        <end position="436"/>
    </location>
</feature>
<evidence type="ECO:0000313" key="3">
    <source>
        <dbReference type="EMBL" id="KAK5638195.1"/>
    </source>
</evidence>
<feature type="compositionally biased region" description="Basic and acidic residues" evidence="1">
    <location>
        <begin position="114"/>
        <end position="130"/>
    </location>
</feature>
<dbReference type="EMBL" id="JAVRBK010000010">
    <property type="protein sequence ID" value="KAK5638195.1"/>
    <property type="molecule type" value="Genomic_DNA"/>
</dbReference>
<reference evidence="3 4" key="1">
    <citation type="journal article" date="2024" name="Insects">
        <title>An Improved Chromosome-Level Genome Assembly of the Firefly Pyrocoelia pectoralis.</title>
        <authorList>
            <person name="Fu X."/>
            <person name="Meyer-Rochow V.B."/>
            <person name="Ballantyne L."/>
            <person name="Zhu X."/>
        </authorList>
    </citation>
    <scope>NUCLEOTIDE SEQUENCE [LARGE SCALE GENOMIC DNA]</scope>
    <source>
        <strain evidence="3">XCY_ONT2</strain>
    </source>
</reference>
<feature type="compositionally biased region" description="Low complexity" evidence="1">
    <location>
        <begin position="194"/>
        <end position="204"/>
    </location>
</feature>
<feature type="region of interest" description="Disordered" evidence="1">
    <location>
        <begin position="113"/>
        <end position="318"/>
    </location>
</feature>
<feature type="compositionally biased region" description="Low complexity" evidence="1">
    <location>
        <begin position="520"/>
        <end position="534"/>
    </location>
</feature>
<feature type="compositionally biased region" description="Acidic residues" evidence="1">
    <location>
        <begin position="420"/>
        <end position="432"/>
    </location>
</feature>
<sequence>MFCNIYVILAIFSIFCVPCNCGLGKGVDVCSVEEDTPLVVRPHTLPKVDIAAISSHHHHHHHHHGSKGEIGGGHGESNIAPLQPVGDLCTCGKTIVKPANVPAPLCSGCSDGSVHTEHSGSHHHHSSDSSHHHHDNTYHGIRKHGGPFNPHGPHHHKGPDGHFHSHGSGPHHHKGPGGHFHSHGSGPHHHEGPDGLFHSHGSGPHSHKGPGGHSHSHGSGPHNHKGPGSAHDHHRHHSTWYHEDHNKVHKVGFGHKGSHVHHGHNFGHRRGHDDSGPYVQEKTSDSGDDSSDYPHGSSYYQIGGSGTHHLGHHGHGHSTHVGDFHIDYPIHGLPVMHQHKVHVHTSQVPADAISKAIARNQLLNKQDAVEHLQFGTRTLPRDEPATQVQTEKKVFSEESYYRHNGETLELGKLHQQSPVEEVEIEEEEEEPEPEHQQVVIQPISYHSIGFVPSKIKPHKFITPMVIAKPEPIVPCGVGAPPHCGDGYKSGNVIIKNVPISSDASEATCDEDAGNAEYTYSQSSSSSSSSSIADSHSTHYRRTGCATCGR</sequence>
<feature type="compositionally biased region" description="Low complexity" evidence="1">
    <location>
        <begin position="217"/>
        <end position="229"/>
    </location>
</feature>
<feature type="compositionally biased region" description="Basic residues" evidence="1">
    <location>
        <begin position="247"/>
        <end position="270"/>
    </location>
</feature>
<organism evidence="3 4">
    <name type="scientific">Pyrocoelia pectoralis</name>
    <dbReference type="NCBI Taxonomy" id="417401"/>
    <lineage>
        <taxon>Eukaryota</taxon>
        <taxon>Metazoa</taxon>
        <taxon>Ecdysozoa</taxon>
        <taxon>Arthropoda</taxon>
        <taxon>Hexapoda</taxon>
        <taxon>Insecta</taxon>
        <taxon>Pterygota</taxon>
        <taxon>Neoptera</taxon>
        <taxon>Endopterygota</taxon>
        <taxon>Coleoptera</taxon>
        <taxon>Polyphaga</taxon>
        <taxon>Elateriformia</taxon>
        <taxon>Elateroidea</taxon>
        <taxon>Lampyridae</taxon>
        <taxon>Lampyrinae</taxon>
        <taxon>Pyrocoelia</taxon>
    </lineage>
</organism>
<evidence type="ECO:0000313" key="4">
    <source>
        <dbReference type="Proteomes" id="UP001329430"/>
    </source>
</evidence>
<dbReference type="AlphaFoldDB" id="A0AAN7Z600"/>
<feature type="compositionally biased region" description="Basic residues" evidence="1">
    <location>
        <begin position="205"/>
        <end position="216"/>
    </location>
</feature>
<keyword evidence="4" id="KW-1185">Reference proteome</keyword>
<feature type="compositionally biased region" description="Basic residues" evidence="1">
    <location>
        <begin position="169"/>
        <end position="182"/>
    </location>
</feature>
<feature type="region of interest" description="Disordered" evidence="1">
    <location>
        <begin position="512"/>
        <end position="535"/>
    </location>
</feature>
<evidence type="ECO:0008006" key="5">
    <source>
        <dbReference type="Google" id="ProtNLM"/>
    </source>
</evidence>
<keyword evidence="2" id="KW-0732">Signal</keyword>
<feature type="region of interest" description="Disordered" evidence="1">
    <location>
        <begin position="54"/>
        <end position="77"/>
    </location>
</feature>
<feature type="compositionally biased region" description="Basic residues" evidence="1">
    <location>
        <begin position="55"/>
        <end position="65"/>
    </location>
</feature>
<accession>A0AAN7Z600</accession>
<comment type="caution">
    <text evidence="3">The sequence shown here is derived from an EMBL/GenBank/DDBJ whole genome shotgun (WGS) entry which is preliminary data.</text>
</comment>